<dbReference type="InterPro" id="IPR044925">
    <property type="entry name" value="His-Me_finger_sf"/>
</dbReference>
<dbReference type="SUPFAM" id="SSF54060">
    <property type="entry name" value="His-Me finger endonucleases"/>
    <property type="match status" value="1"/>
</dbReference>
<dbReference type="Pfam" id="PF07463">
    <property type="entry name" value="NUMOD4"/>
    <property type="match status" value="1"/>
</dbReference>
<evidence type="ECO:0000259" key="1">
    <source>
        <dbReference type="Pfam" id="PF07463"/>
    </source>
</evidence>
<gene>
    <name evidence="2" type="ORF">A8C56_10045</name>
</gene>
<accession>A0A1A9I3M0</accession>
<dbReference type="GO" id="GO:0016788">
    <property type="term" value="F:hydrolase activity, acting on ester bonds"/>
    <property type="evidence" value="ECO:0007669"/>
    <property type="project" value="InterPro"/>
</dbReference>
<dbReference type="OrthoDB" id="6631788at2"/>
<evidence type="ECO:0000313" key="3">
    <source>
        <dbReference type="Proteomes" id="UP000077667"/>
    </source>
</evidence>
<feature type="domain" description="NUMOD4" evidence="1">
    <location>
        <begin position="231"/>
        <end position="272"/>
    </location>
</feature>
<protein>
    <recommendedName>
        <fullName evidence="1">NUMOD4 domain-containing protein</fullName>
    </recommendedName>
</protein>
<dbReference type="Proteomes" id="UP000077667">
    <property type="component" value="Chromosome"/>
</dbReference>
<dbReference type="RefSeq" id="WP_067755284.1">
    <property type="nucleotide sequence ID" value="NZ_CP015772.1"/>
</dbReference>
<dbReference type="Gene3D" id="3.90.75.20">
    <property type="match status" value="1"/>
</dbReference>
<reference evidence="2 3" key="1">
    <citation type="submission" date="2016-05" db="EMBL/GenBank/DDBJ databases">
        <title>Niabella ginsenosidivorans BS26 whole genome sequencing.</title>
        <authorList>
            <person name="Im W.T."/>
            <person name="Siddiqi M.Z."/>
        </authorList>
    </citation>
    <scope>NUCLEOTIDE SEQUENCE [LARGE SCALE GENOMIC DNA]</scope>
    <source>
        <strain evidence="2 3">BS26</strain>
    </source>
</reference>
<dbReference type="AlphaFoldDB" id="A0A1A9I3M0"/>
<organism evidence="2 3">
    <name type="scientific">Niabella ginsenosidivorans</name>
    <dbReference type="NCBI Taxonomy" id="1176587"/>
    <lineage>
        <taxon>Bacteria</taxon>
        <taxon>Pseudomonadati</taxon>
        <taxon>Bacteroidota</taxon>
        <taxon>Chitinophagia</taxon>
        <taxon>Chitinophagales</taxon>
        <taxon>Chitinophagaceae</taxon>
        <taxon>Niabella</taxon>
    </lineage>
</organism>
<name>A0A1A9I3M0_9BACT</name>
<proteinExistence type="predicted"/>
<keyword evidence="3" id="KW-1185">Reference proteome</keyword>
<dbReference type="EMBL" id="CP015772">
    <property type="protein sequence ID" value="ANH81281.1"/>
    <property type="molecule type" value="Genomic_DNA"/>
</dbReference>
<dbReference type="KEGG" id="nia:A8C56_10045"/>
<sequence length="358" mass="41664">MRLYEKGVREYYPLIYDLSIQDYEKLSASHINADLQKIRDDLETIEVNAKKAVKEIKPFDIKIFEQNFIKNHPLFKQKKKKIVEEENAFEFDFTPYEKRFRILKEVPLSTDHISATYKKVILGLIEEKRIGLALTTDGKLVGQYESMYQAGKVNGFNGRAIAAVASDKKGYLFKGFVWQLSKRKTLKRDTLPLKEEKDIINRSLMKKLAIKRTPKSLPAILDLSVKTRPDERWKDIPGYEGLYMVSSQGRVKALKKVSDGKQHKWYPERIKQLTVEVTEEPSGKIKTTTPLVTLCKDHNKKTVQVARWVYFLFVDSFNIKDATLRVYYKDGDNRNIDSGNLELKNAAWSINRMHRLHV</sequence>
<evidence type="ECO:0000313" key="2">
    <source>
        <dbReference type="EMBL" id="ANH81281.1"/>
    </source>
</evidence>
<dbReference type="InterPro" id="IPR010902">
    <property type="entry name" value="NUMOD4"/>
</dbReference>